<dbReference type="Proteomes" id="UP000229433">
    <property type="component" value="Unassembled WGS sequence"/>
</dbReference>
<organism evidence="2 3">
    <name type="scientific">Leeuwenhoekiella nanhaiensis</name>
    <dbReference type="NCBI Taxonomy" id="1655491"/>
    <lineage>
        <taxon>Bacteria</taxon>
        <taxon>Pseudomonadati</taxon>
        <taxon>Bacteroidota</taxon>
        <taxon>Flavobacteriia</taxon>
        <taxon>Flavobacteriales</taxon>
        <taxon>Flavobacteriaceae</taxon>
        <taxon>Leeuwenhoekiella</taxon>
    </lineage>
</organism>
<name>A0A2G1VPV8_9FLAO</name>
<keyword evidence="3" id="KW-1185">Reference proteome</keyword>
<dbReference type="InterPro" id="IPR002645">
    <property type="entry name" value="STAS_dom"/>
</dbReference>
<dbReference type="Gene3D" id="3.30.750.24">
    <property type="entry name" value="STAS domain"/>
    <property type="match status" value="1"/>
</dbReference>
<evidence type="ECO:0000313" key="3">
    <source>
        <dbReference type="Proteomes" id="UP000229433"/>
    </source>
</evidence>
<dbReference type="EMBL" id="NQXA01000013">
    <property type="protein sequence ID" value="PHQ28509.1"/>
    <property type="molecule type" value="Genomic_DNA"/>
</dbReference>
<dbReference type="Pfam" id="PF13466">
    <property type="entry name" value="STAS_2"/>
    <property type="match status" value="1"/>
</dbReference>
<sequence length="98" mass="10649">MYTFIKNQNSLVVRGELTLNAVGELAATLNDAFKSQNEIVLDLSKLQELSLSTVMKLAQLQANYATCGKNVVFLGLENASVRSTFGLTGKRQLLQNAA</sequence>
<dbReference type="InterPro" id="IPR036513">
    <property type="entry name" value="STAS_dom_sf"/>
</dbReference>
<dbReference type="PROSITE" id="PS50801">
    <property type="entry name" value="STAS"/>
    <property type="match status" value="1"/>
</dbReference>
<dbReference type="InterPro" id="IPR058548">
    <property type="entry name" value="MlaB-like_STAS"/>
</dbReference>
<accession>A0A2G1VPV8</accession>
<protein>
    <recommendedName>
        <fullName evidence="1">STAS domain-containing protein</fullName>
    </recommendedName>
</protein>
<evidence type="ECO:0000259" key="1">
    <source>
        <dbReference type="PROSITE" id="PS50801"/>
    </source>
</evidence>
<dbReference type="SUPFAM" id="SSF52091">
    <property type="entry name" value="SpoIIaa-like"/>
    <property type="match status" value="1"/>
</dbReference>
<reference evidence="2 3" key="1">
    <citation type="submission" date="2017-08" db="EMBL/GenBank/DDBJ databases">
        <title>The whole genome shortgun sequences of strain Leeuwenhoekiella nanhaiensis G18 from the South China Sea.</title>
        <authorList>
            <person name="Liu Q."/>
        </authorList>
    </citation>
    <scope>NUCLEOTIDE SEQUENCE [LARGE SCALE GENOMIC DNA]</scope>
    <source>
        <strain evidence="2 3">G18</strain>
    </source>
</reference>
<dbReference type="OrthoDB" id="1446590at2"/>
<proteinExistence type="predicted"/>
<comment type="caution">
    <text evidence="2">The sequence shown here is derived from an EMBL/GenBank/DDBJ whole genome shotgun (WGS) entry which is preliminary data.</text>
</comment>
<gene>
    <name evidence="2" type="ORF">CJ305_14545</name>
</gene>
<dbReference type="AlphaFoldDB" id="A0A2G1VPV8"/>
<feature type="domain" description="STAS" evidence="1">
    <location>
        <begin position="11"/>
        <end position="98"/>
    </location>
</feature>
<dbReference type="RefSeq" id="WP_099647026.1">
    <property type="nucleotide sequence ID" value="NZ_KZ319295.1"/>
</dbReference>
<evidence type="ECO:0000313" key="2">
    <source>
        <dbReference type="EMBL" id="PHQ28509.1"/>
    </source>
</evidence>